<evidence type="ECO:0000313" key="2">
    <source>
        <dbReference type="EMBL" id="QNJ92104.1"/>
    </source>
</evidence>
<protein>
    <submittedName>
        <fullName evidence="2">Uncharacterized protein</fullName>
    </submittedName>
</protein>
<evidence type="ECO:0000256" key="1">
    <source>
        <dbReference type="SAM" id="Phobius"/>
    </source>
</evidence>
<proteinExistence type="predicted"/>
<accession>A0A7G8PCN8</accession>
<dbReference type="Proteomes" id="UP000515498">
    <property type="component" value="Chromosome"/>
</dbReference>
<gene>
    <name evidence="2" type="ORF">HZU40_28695</name>
</gene>
<feature type="transmembrane region" description="Helical" evidence="1">
    <location>
        <begin position="35"/>
        <end position="57"/>
    </location>
</feature>
<dbReference type="KEGG" id="mflu:HZU40_28695"/>
<evidence type="ECO:0000313" key="3">
    <source>
        <dbReference type="Proteomes" id="UP000515498"/>
    </source>
</evidence>
<sequence>MGGRFARRAARQHSHLTGFDLTDDEPDGPAWVPPVMLSLLCLGGVLSAVLAAFLLPWRVSGAPFPASVLASGACNAALVWAALQWTSSTRVGALPLWCWLATIGSLTLGGPGSDIVFATTASGALLLLLLIVVGTLPSVLVLRRYARSR</sequence>
<dbReference type="EMBL" id="CP059894">
    <property type="protein sequence ID" value="QNJ92104.1"/>
    <property type="molecule type" value="Genomic_DNA"/>
</dbReference>
<feature type="transmembrane region" description="Helical" evidence="1">
    <location>
        <begin position="64"/>
        <end position="83"/>
    </location>
</feature>
<keyword evidence="1" id="KW-1133">Transmembrane helix</keyword>
<keyword evidence="1" id="KW-0472">Membrane</keyword>
<feature type="transmembrane region" description="Helical" evidence="1">
    <location>
        <begin position="115"/>
        <end position="142"/>
    </location>
</feature>
<dbReference type="AlphaFoldDB" id="A0A7G8PCN8"/>
<organism evidence="2 3">
    <name type="scientific">Mycolicibacterium fluoranthenivorans</name>
    <dbReference type="NCBI Taxonomy" id="258505"/>
    <lineage>
        <taxon>Bacteria</taxon>
        <taxon>Bacillati</taxon>
        <taxon>Actinomycetota</taxon>
        <taxon>Actinomycetes</taxon>
        <taxon>Mycobacteriales</taxon>
        <taxon>Mycobacteriaceae</taxon>
        <taxon>Mycolicibacterium</taxon>
    </lineage>
</organism>
<reference evidence="2 3" key="1">
    <citation type="submission" date="2020-07" db="EMBL/GenBank/DDBJ databases">
        <title>Draft genome sequence of four isobutane-metabolizing strains capable of cometabolically degrading diverse ether contaminants.</title>
        <authorList>
            <person name="Chen W."/>
            <person name="Faulkner N."/>
            <person name="Smith C."/>
            <person name="Hyman M."/>
        </authorList>
    </citation>
    <scope>NUCLEOTIDE SEQUENCE [LARGE SCALE GENOMIC DNA]</scope>
    <source>
        <strain evidence="2 3">2A</strain>
    </source>
</reference>
<name>A0A7G8PCN8_9MYCO</name>
<keyword evidence="1" id="KW-0812">Transmembrane</keyword>